<dbReference type="FunFam" id="1.20.58.390:FF:000059">
    <property type="entry name" value="Nicotinic acetylcholine receptor alpha6, isoform D"/>
    <property type="match status" value="1"/>
</dbReference>
<dbReference type="InterPro" id="IPR006029">
    <property type="entry name" value="Neurotrans-gated_channel_TM"/>
</dbReference>
<keyword evidence="2" id="KW-1133">Transmembrane helix</keyword>
<sequence>MPLFARHHPVPGVPGKRSEVFYECCPEPYVDITFKIHIRRRTLYYFFNLIVPCVLISSMALLGFTLPPDSGEKLTLDVTVLLSLTVFMNLVSAIMPTTSDAVPLIGTYFNCIMMMVASSVVLTVVVLNYHHRTAETHEMPHWVRTLFLQWMPWLLRMNRPGKPITRKTILMTNRMKELEMKEKSSKSLLANVLDMDDDFRPMSVAGGGYSSGSGFVRVNGNPMEQEKYMPQAPPTSPYPGALAASGHHSHSCSATANRELQCILKELKFITNRIKGRDDEEEIIMDWKFAAMVIDRFCLITFTAFTLITTIAVLLSAPHIIVE</sequence>
<dbReference type="Gene3D" id="2.70.170.10">
    <property type="entry name" value="Neurotransmitter-gated ion-channel ligand-binding domain"/>
    <property type="match status" value="1"/>
</dbReference>
<evidence type="ECO:0000256" key="1">
    <source>
        <dbReference type="ARBA" id="ARBA00004141"/>
    </source>
</evidence>
<dbReference type="Pfam" id="PF02932">
    <property type="entry name" value="Neur_chan_memb"/>
    <property type="match status" value="1"/>
</dbReference>
<dbReference type="STRING" id="6832.A0A553NQ82"/>
<dbReference type="AlphaFoldDB" id="A0A553NQ82"/>
<feature type="domain" description="Neurotransmitter-gated ion-channel transmembrane" evidence="3">
    <location>
        <begin position="49"/>
        <end position="313"/>
    </location>
</feature>
<dbReference type="InterPro" id="IPR038050">
    <property type="entry name" value="Neuro_actylchol_rec"/>
</dbReference>
<dbReference type="InterPro" id="IPR036719">
    <property type="entry name" value="Neuro-gated_channel_TM_sf"/>
</dbReference>
<evidence type="ECO:0000256" key="2">
    <source>
        <dbReference type="SAM" id="Phobius"/>
    </source>
</evidence>
<gene>
    <name evidence="4" type="ORF">TCAL_07822</name>
</gene>
<dbReference type="GO" id="GO:0004888">
    <property type="term" value="F:transmembrane signaling receptor activity"/>
    <property type="evidence" value="ECO:0007669"/>
    <property type="project" value="InterPro"/>
</dbReference>
<comment type="subcellular location">
    <subcellularLocation>
        <location evidence="1">Membrane</location>
        <topology evidence="1">Multi-pass membrane protein</topology>
    </subcellularLocation>
</comment>
<dbReference type="PANTHER" id="PTHR18945">
    <property type="entry name" value="NEUROTRANSMITTER GATED ION CHANNEL"/>
    <property type="match status" value="1"/>
</dbReference>
<dbReference type="SUPFAM" id="SSF90112">
    <property type="entry name" value="Neurotransmitter-gated ion-channel transmembrane pore"/>
    <property type="match status" value="1"/>
</dbReference>
<dbReference type="Proteomes" id="UP000318571">
    <property type="component" value="Chromosome 4"/>
</dbReference>
<comment type="caution">
    <text evidence="4">The sequence shown here is derived from an EMBL/GenBank/DDBJ whole genome shotgun (WGS) entry which is preliminary data.</text>
</comment>
<protein>
    <recommendedName>
        <fullName evidence="3">Neurotransmitter-gated ion-channel transmembrane domain-containing protein</fullName>
    </recommendedName>
</protein>
<dbReference type="GO" id="GO:0005230">
    <property type="term" value="F:extracellular ligand-gated monoatomic ion channel activity"/>
    <property type="evidence" value="ECO:0007669"/>
    <property type="project" value="InterPro"/>
</dbReference>
<feature type="transmembrane region" description="Helical" evidence="2">
    <location>
        <begin position="43"/>
        <end position="66"/>
    </location>
</feature>
<dbReference type="GO" id="GO:0016020">
    <property type="term" value="C:membrane"/>
    <property type="evidence" value="ECO:0007669"/>
    <property type="project" value="UniProtKB-SubCell"/>
</dbReference>
<evidence type="ECO:0000313" key="4">
    <source>
        <dbReference type="EMBL" id="TRY67570.1"/>
    </source>
</evidence>
<name>A0A553NQ82_TIGCA</name>
<proteinExistence type="predicted"/>
<feature type="transmembrane region" description="Helical" evidence="2">
    <location>
        <begin position="107"/>
        <end position="129"/>
    </location>
</feature>
<feature type="transmembrane region" description="Helical" evidence="2">
    <location>
        <begin position="297"/>
        <end position="321"/>
    </location>
</feature>
<organism evidence="4 5">
    <name type="scientific">Tigriopus californicus</name>
    <name type="common">Marine copepod</name>
    <dbReference type="NCBI Taxonomy" id="6832"/>
    <lineage>
        <taxon>Eukaryota</taxon>
        <taxon>Metazoa</taxon>
        <taxon>Ecdysozoa</taxon>
        <taxon>Arthropoda</taxon>
        <taxon>Crustacea</taxon>
        <taxon>Multicrustacea</taxon>
        <taxon>Hexanauplia</taxon>
        <taxon>Copepoda</taxon>
        <taxon>Harpacticoida</taxon>
        <taxon>Harpacticidae</taxon>
        <taxon>Tigriopus</taxon>
    </lineage>
</organism>
<dbReference type="EMBL" id="VCGU01000011">
    <property type="protein sequence ID" value="TRY67570.1"/>
    <property type="molecule type" value="Genomic_DNA"/>
</dbReference>
<dbReference type="CDD" id="cd19051">
    <property type="entry name" value="LGIC_TM_cation"/>
    <property type="match status" value="1"/>
</dbReference>
<keyword evidence="5" id="KW-1185">Reference proteome</keyword>
<keyword evidence="2" id="KW-0812">Transmembrane</keyword>
<dbReference type="InterPro" id="IPR036734">
    <property type="entry name" value="Neur_chan_lig-bd_sf"/>
</dbReference>
<dbReference type="OMA" id="ETHEMPH"/>
<dbReference type="Gene3D" id="1.20.58.390">
    <property type="entry name" value="Neurotransmitter-gated ion-channel transmembrane domain"/>
    <property type="match status" value="2"/>
</dbReference>
<reference evidence="4 5" key="1">
    <citation type="journal article" date="2018" name="Nat. Ecol. Evol.">
        <title>Genomic signatures of mitonuclear coevolution across populations of Tigriopus californicus.</title>
        <authorList>
            <person name="Barreto F.S."/>
            <person name="Watson E.T."/>
            <person name="Lima T.G."/>
            <person name="Willett C.S."/>
            <person name="Edmands S."/>
            <person name="Li W."/>
            <person name="Burton R.S."/>
        </authorList>
    </citation>
    <scope>NUCLEOTIDE SEQUENCE [LARGE SCALE GENOMIC DNA]</scope>
    <source>
        <strain evidence="4 5">San Diego</strain>
    </source>
</reference>
<evidence type="ECO:0000259" key="3">
    <source>
        <dbReference type="Pfam" id="PF02932"/>
    </source>
</evidence>
<evidence type="ECO:0000313" key="5">
    <source>
        <dbReference type="Proteomes" id="UP000318571"/>
    </source>
</evidence>
<dbReference type="InterPro" id="IPR006201">
    <property type="entry name" value="Neur_channel"/>
</dbReference>
<accession>A0A553NQ82</accession>
<keyword evidence="2" id="KW-0472">Membrane</keyword>